<dbReference type="GO" id="GO:0043709">
    <property type="term" value="P:cell adhesion involved in single-species biofilm formation"/>
    <property type="evidence" value="ECO:0007669"/>
    <property type="project" value="TreeGrafter"/>
</dbReference>
<dbReference type="InterPro" id="IPR029787">
    <property type="entry name" value="Nucleotide_cyclase"/>
</dbReference>
<dbReference type="InterPro" id="IPR011006">
    <property type="entry name" value="CheY-like_superfamily"/>
</dbReference>
<evidence type="ECO:0000259" key="8">
    <source>
        <dbReference type="PROSITE" id="PS50110"/>
    </source>
</evidence>
<dbReference type="Pfam" id="PF00072">
    <property type="entry name" value="Response_reg"/>
    <property type="match status" value="1"/>
</dbReference>
<keyword evidence="4" id="KW-0805">Transcription regulation</keyword>
<dbReference type="FunFam" id="3.30.70.270:FF:000001">
    <property type="entry name" value="Diguanylate cyclase domain protein"/>
    <property type="match status" value="1"/>
</dbReference>
<evidence type="ECO:0000259" key="9">
    <source>
        <dbReference type="PROSITE" id="PS50887"/>
    </source>
</evidence>
<name>A0A933GK01_UNCTE</name>
<dbReference type="FunFam" id="3.40.50.2300:FF:000018">
    <property type="entry name" value="DNA-binding transcriptional regulator NtrC"/>
    <property type="match status" value="1"/>
</dbReference>
<dbReference type="Gene3D" id="3.40.50.2300">
    <property type="match status" value="1"/>
</dbReference>
<accession>A0A933GK01</accession>
<dbReference type="SMART" id="SM00267">
    <property type="entry name" value="GGDEF"/>
    <property type="match status" value="1"/>
</dbReference>
<dbReference type="SUPFAM" id="SSF55073">
    <property type="entry name" value="Nucleotide cyclase"/>
    <property type="match status" value="1"/>
</dbReference>
<gene>
    <name evidence="10" type="ORF">HY730_00080</name>
</gene>
<dbReference type="GO" id="GO:0000160">
    <property type="term" value="P:phosphorelay signal transduction system"/>
    <property type="evidence" value="ECO:0007669"/>
    <property type="project" value="UniProtKB-KW"/>
</dbReference>
<keyword evidence="5" id="KW-0804">Transcription</keyword>
<evidence type="ECO:0000256" key="7">
    <source>
        <dbReference type="PROSITE-ProRule" id="PRU00169"/>
    </source>
</evidence>
<evidence type="ECO:0000256" key="4">
    <source>
        <dbReference type="ARBA" id="ARBA00023015"/>
    </source>
</evidence>
<organism evidence="10 11">
    <name type="scientific">Tectimicrobiota bacterium</name>
    <dbReference type="NCBI Taxonomy" id="2528274"/>
    <lineage>
        <taxon>Bacteria</taxon>
        <taxon>Pseudomonadati</taxon>
        <taxon>Nitrospinota/Tectimicrobiota group</taxon>
        <taxon>Candidatus Tectimicrobiota</taxon>
    </lineage>
</organism>
<protein>
    <recommendedName>
        <fullName evidence="1">diguanylate cyclase</fullName>
        <ecNumber evidence="1">2.7.7.65</ecNumber>
    </recommendedName>
</protein>
<dbReference type="InterPro" id="IPR050469">
    <property type="entry name" value="Diguanylate_Cyclase"/>
</dbReference>
<sequence length="323" mass="36822">MLIPKIRKKRSVKILVVDDELDMRDLLYDILSQSGYEVETAESGEDALMKLDAPGKFQILITDIYMPGISGLELLSKAKRIDKWLEVIVITGFGSIETAVEAMRKGAFDYVNKPVHMEHLKVIVAKTLERSRLRQAARKVKFYRYLSNMDALTQLYNHGAFFQLLDRELIRSKRYSHPLTLLLVDIDYFKQYNDNYGHLAGDRVLSQISLIMKRTSRQMDLIARYGGEEFAIIAPETPKEQAILMAERLRKKIEEAPFEGKGGHLNARLTVSLGLSGYPVDADSAELLVKKADQALYYSKKHGRNQLTVFNLNDPTFAQSFRG</sequence>
<dbReference type="PANTHER" id="PTHR45138">
    <property type="entry name" value="REGULATORY COMPONENTS OF SENSORY TRANSDUCTION SYSTEM"/>
    <property type="match status" value="1"/>
</dbReference>
<dbReference type="AlphaFoldDB" id="A0A933GK01"/>
<evidence type="ECO:0000256" key="2">
    <source>
        <dbReference type="ARBA" id="ARBA00022553"/>
    </source>
</evidence>
<dbReference type="EMBL" id="JACQWF010000004">
    <property type="protein sequence ID" value="MBI4594758.1"/>
    <property type="molecule type" value="Genomic_DNA"/>
</dbReference>
<dbReference type="Pfam" id="PF00990">
    <property type="entry name" value="GGDEF"/>
    <property type="match status" value="1"/>
</dbReference>
<comment type="caution">
    <text evidence="10">The sequence shown here is derived from an EMBL/GenBank/DDBJ whole genome shotgun (WGS) entry which is preliminary data.</text>
</comment>
<dbReference type="SUPFAM" id="SSF52172">
    <property type="entry name" value="CheY-like"/>
    <property type="match status" value="1"/>
</dbReference>
<reference evidence="10" key="1">
    <citation type="submission" date="2020-07" db="EMBL/GenBank/DDBJ databases">
        <title>Huge and variable diversity of episymbiotic CPR bacteria and DPANN archaea in groundwater ecosystems.</title>
        <authorList>
            <person name="He C.Y."/>
            <person name="Keren R."/>
            <person name="Whittaker M."/>
            <person name="Farag I.F."/>
            <person name="Doudna J."/>
            <person name="Cate J.H.D."/>
            <person name="Banfield J.F."/>
        </authorList>
    </citation>
    <scope>NUCLEOTIDE SEQUENCE</scope>
    <source>
        <strain evidence="10">NC_groundwater_1482_Ag_S-0.65um_47_24</strain>
    </source>
</reference>
<feature type="domain" description="GGDEF" evidence="9">
    <location>
        <begin position="177"/>
        <end position="312"/>
    </location>
</feature>
<feature type="domain" description="Response regulatory" evidence="8">
    <location>
        <begin position="13"/>
        <end position="128"/>
    </location>
</feature>
<dbReference type="Gene3D" id="3.30.70.270">
    <property type="match status" value="1"/>
</dbReference>
<dbReference type="PANTHER" id="PTHR45138:SF9">
    <property type="entry name" value="DIGUANYLATE CYCLASE DGCM-RELATED"/>
    <property type="match status" value="1"/>
</dbReference>
<dbReference type="InterPro" id="IPR001789">
    <property type="entry name" value="Sig_transdc_resp-reg_receiver"/>
</dbReference>
<dbReference type="GO" id="GO:0052621">
    <property type="term" value="F:diguanylate cyclase activity"/>
    <property type="evidence" value="ECO:0007669"/>
    <property type="project" value="UniProtKB-EC"/>
</dbReference>
<proteinExistence type="predicted"/>
<feature type="modified residue" description="4-aspartylphosphate" evidence="7">
    <location>
        <position position="63"/>
    </location>
</feature>
<comment type="catalytic activity">
    <reaction evidence="6">
        <text>2 GTP = 3',3'-c-di-GMP + 2 diphosphate</text>
        <dbReference type="Rhea" id="RHEA:24898"/>
        <dbReference type="ChEBI" id="CHEBI:33019"/>
        <dbReference type="ChEBI" id="CHEBI:37565"/>
        <dbReference type="ChEBI" id="CHEBI:58805"/>
        <dbReference type="EC" id="2.7.7.65"/>
    </reaction>
</comment>
<dbReference type="InterPro" id="IPR043128">
    <property type="entry name" value="Rev_trsase/Diguanyl_cyclase"/>
</dbReference>
<dbReference type="InterPro" id="IPR000160">
    <property type="entry name" value="GGDEF_dom"/>
</dbReference>
<evidence type="ECO:0000256" key="5">
    <source>
        <dbReference type="ARBA" id="ARBA00023163"/>
    </source>
</evidence>
<dbReference type="PROSITE" id="PS50887">
    <property type="entry name" value="GGDEF"/>
    <property type="match status" value="1"/>
</dbReference>
<dbReference type="CDD" id="cd01949">
    <property type="entry name" value="GGDEF"/>
    <property type="match status" value="1"/>
</dbReference>
<dbReference type="GO" id="GO:1902201">
    <property type="term" value="P:negative regulation of bacterial-type flagellum-dependent cell motility"/>
    <property type="evidence" value="ECO:0007669"/>
    <property type="project" value="TreeGrafter"/>
</dbReference>
<keyword evidence="3" id="KW-0902">Two-component regulatory system</keyword>
<evidence type="ECO:0000256" key="6">
    <source>
        <dbReference type="ARBA" id="ARBA00034247"/>
    </source>
</evidence>
<dbReference type="PROSITE" id="PS50110">
    <property type="entry name" value="RESPONSE_REGULATORY"/>
    <property type="match status" value="1"/>
</dbReference>
<dbReference type="NCBIfam" id="TIGR00254">
    <property type="entry name" value="GGDEF"/>
    <property type="match status" value="1"/>
</dbReference>
<dbReference type="SMART" id="SM00448">
    <property type="entry name" value="REC"/>
    <property type="match status" value="1"/>
</dbReference>
<dbReference type="EC" id="2.7.7.65" evidence="1"/>
<evidence type="ECO:0000313" key="10">
    <source>
        <dbReference type="EMBL" id="MBI4594758.1"/>
    </source>
</evidence>
<evidence type="ECO:0000256" key="3">
    <source>
        <dbReference type="ARBA" id="ARBA00023012"/>
    </source>
</evidence>
<evidence type="ECO:0000256" key="1">
    <source>
        <dbReference type="ARBA" id="ARBA00012528"/>
    </source>
</evidence>
<dbReference type="Proteomes" id="UP000772181">
    <property type="component" value="Unassembled WGS sequence"/>
</dbReference>
<evidence type="ECO:0000313" key="11">
    <source>
        <dbReference type="Proteomes" id="UP000772181"/>
    </source>
</evidence>
<keyword evidence="2 7" id="KW-0597">Phosphoprotein</keyword>
<dbReference type="GO" id="GO:0005886">
    <property type="term" value="C:plasma membrane"/>
    <property type="evidence" value="ECO:0007669"/>
    <property type="project" value="TreeGrafter"/>
</dbReference>